<dbReference type="RefSeq" id="WP_097147442.1">
    <property type="nucleotide sequence ID" value="NZ_OBEA01000009.1"/>
</dbReference>
<feature type="domain" description="TraD/TraG TraM recognition site" evidence="1">
    <location>
        <begin position="298"/>
        <end position="414"/>
    </location>
</feature>
<dbReference type="InterPro" id="IPR032689">
    <property type="entry name" value="TraG-D_C"/>
</dbReference>
<evidence type="ECO:0000313" key="4">
    <source>
        <dbReference type="Proteomes" id="UP000231655"/>
    </source>
</evidence>
<dbReference type="InterPro" id="IPR003688">
    <property type="entry name" value="TraG/VirD4"/>
</dbReference>
<name>A0A285JGM3_9RHOB</name>
<keyword evidence="5" id="KW-1185">Reference proteome</keyword>
<dbReference type="Pfam" id="PF12696">
    <property type="entry name" value="TraG-D_C"/>
    <property type="match status" value="1"/>
</dbReference>
<dbReference type="OrthoDB" id="9759295at2"/>
<sequence>MSFPFNKLPGRAIDPEGRRLIGFTFEDREPIFAPKGHSSTYAANGTGKTTCIGVPGLLSLASSEPRKAIFMFDSKEEIAAQVANMLDKQGRKVAVIDDMGVHPEFAHLRVNLNPFGAAVATYRHDQRDLVFTLDTIVNALIPEPAGGDAKNKWFRDVPRDINRFGIAVLLKNSTALATPGSLSDILCDPAMLKGLAEIEATEGHPMLQALARTVLEAASHESWPQHVSEARRSLYLFSPGTRLHDAGINASISHEDLIREGYIIFLVGPQRFMNSLGPYYALHILAFCDALYNGAGALRILADEFTNSPLASMVSALTTLRAFGGEAHMISQSRSEVIRKFGAREAETIEDNSITKHWLSFSFEEAERVSKAMGEQHAVAEGLNGERPGLKTQTNMSLIKQPQMSPAELMALPRGQVLTHIQGVGFFRHWAVYQNQIAPYCNLIADNPLEGKRLPPDPKVKLVIPGRKS</sequence>
<dbReference type="Pfam" id="PF02534">
    <property type="entry name" value="T4SS-DNA_transf"/>
    <property type="match status" value="1"/>
</dbReference>
<dbReference type="CDD" id="cd01127">
    <property type="entry name" value="TrwB_TraG_TraD_VirD4"/>
    <property type="match status" value="1"/>
</dbReference>
<organism evidence="3 4">
    <name type="scientific">Pseudooceanicola antarcticus</name>
    <dbReference type="NCBI Taxonomy" id="1247613"/>
    <lineage>
        <taxon>Bacteria</taxon>
        <taxon>Pseudomonadati</taxon>
        <taxon>Pseudomonadota</taxon>
        <taxon>Alphaproteobacteria</taxon>
        <taxon>Rhodobacterales</taxon>
        <taxon>Paracoccaceae</taxon>
        <taxon>Pseudooceanicola</taxon>
    </lineage>
</organism>
<evidence type="ECO:0000313" key="5">
    <source>
        <dbReference type="Proteomes" id="UP000231702"/>
    </source>
</evidence>
<gene>
    <name evidence="2" type="ORF">CVM39_17885</name>
    <name evidence="3" type="ORF">SAMN06297129_3760</name>
</gene>
<evidence type="ECO:0000259" key="1">
    <source>
        <dbReference type="Pfam" id="PF12696"/>
    </source>
</evidence>
<reference evidence="2 5" key="2">
    <citation type="journal article" date="2018" name="Int. J. Syst. Evol. Microbiol.">
        <title>Pseudooceanicola lipolyticus sp. nov., a marine alphaproteobacterium, reclassification of Oceanicola flagellatus as Pseudooceanicola flagellatus comb. nov. and emended description of the genus Pseudooceanicola.</title>
        <authorList>
            <person name="Huang M.-M."/>
            <person name="Guo L.-L."/>
            <person name="Wu Y.-H."/>
            <person name="Lai Q.-L."/>
            <person name="Shao Z.-Z."/>
            <person name="Wang C.-S."/>
            <person name="Wu M."/>
            <person name="Xu X.-W."/>
        </authorList>
    </citation>
    <scope>NUCLEOTIDE SEQUENCE [LARGE SCALE GENOMIC DNA]</scope>
    <source>
        <strain evidence="2 5">Ar-45</strain>
    </source>
</reference>
<dbReference type="SUPFAM" id="SSF52540">
    <property type="entry name" value="P-loop containing nucleoside triphosphate hydrolases"/>
    <property type="match status" value="1"/>
</dbReference>
<evidence type="ECO:0000313" key="3">
    <source>
        <dbReference type="EMBL" id="SNY59428.1"/>
    </source>
</evidence>
<evidence type="ECO:0000313" key="2">
    <source>
        <dbReference type="EMBL" id="PJE26415.1"/>
    </source>
</evidence>
<dbReference type="AlphaFoldDB" id="A0A285JGM3"/>
<dbReference type="GO" id="GO:0016020">
    <property type="term" value="C:membrane"/>
    <property type="evidence" value="ECO:0007669"/>
    <property type="project" value="InterPro"/>
</dbReference>
<dbReference type="EMBL" id="PGTD01000022">
    <property type="protein sequence ID" value="PJE26415.1"/>
    <property type="molecule type" value="Genomic_DNA"/>
</dbReference>
<reference evidence="3 4" key="1">
    <citation type="submission" date="2017-09" db="EMBL/GenBank/DDBJ databases">
        <authorList>
            <person name="Ehlers B."/>
            <person name="Leendertz F.H."/>
        </authorList>
    </citation>
    <scope>NUCLEOTIDE SEQUENCE [LARGE SCALE GENOMIC DNA]</scope>
    <source>
        <strain evidence="3 4">CGMCC 1.12662</strain>
    </source>
</reference>
<accession>A0A285JGM3</accession>
<dbReference type="Proteomes" id="UP000231655">
    <property type="component" value="Unassembled WGS sequence"/>
</dbReference>
<dbReference type="Gene3D" id="3.40.50.300">
    <property type="entry name" value="P-loop containing nucleotide triphosphate hydrolases"/>
    <property type="match status" value="1"/>
</dbReference>
<dbReference type="InterPro" id="IPR027417">
    <property type="entry name" value="P-loop_NTPase"/>
</dbReference>
<proteinExistence type="predicted"/>
<protein>
    <submittedName>
        <fullName evidence="3">Type IV secretion system protein VirD4</fullName>
    </submittedName>
</protein>
<dbReference type="EMBL" id="OBEA01000009">
    <property type="protein sequence ID" value="SNY59428.1"/>
    <property type="molecule type" value="Genomic_DNA"/>
</dbReference>
<dbReference type="Proteomes" id="UP000231702">
    <property type="component" value="Unassembled WGS sequence"/>
</dbReference>